<evidence type="ECO:0000313" key="1">
    <source>
        <dbReference type="EMBL" id="KAK6762898.1"/>
    </source>
</evidence>
<evidence type="ECO:0000313" key="2">
    <source>
        <dbReference type="Proteomes" id="UP001303046"/>
    </source>
</evidence>
<keyword evidence="2" id="KW-1185">Reference proteome</keyword>
<gene>
    <name evidence="1" type="primary">Necator_chrX.g23722</name>
    <name evidence="1" type="ORF">RB195_023558</name>
</gene>
<dbReference type="Proteomes" id="UP001303046">
    <property type="component" value="Unassembled WGS sequence"/>
</dbReference>
<name>A0ABR1EJW5_NECAM</name>
<accession>A0ABR1EJW5</accession>
<dbReference type="EMBL" id="JAVFWL010000006">
    <property type="protein sequence ID" value="KAK6762898.1"/>
    <property type="molecule type" value="Genomic_DNA"/>
</dbReference>
<proteinExistence type="predicted"/>
<organism evidence="1 2">
    <name type="scientific">Necator americanus</name>
    <name type="common">Human hookworm</name>
    <dbReference type="NCBI Taxonomy" id="51031"/>
    <lineage>
        <taxon>Eukaryota</taxon>
        <taxon>Metazoa</taxon>
        <taxon>Ecdysozoa</taxon>
        <taxon>Nematoda</taxon>
        <taxon>Chromadorea</taxon>
        <taxon>Rhabditida</taxon>
        <taxon>Rhabditina</taxon>
        <taxon>Rhabditomorpha</taxon>
        <taxon>Strongyloidea</taxon>
        <taxon>Ancylostomatidae</taxon>
        <taxon>Bunostominae</taxon>
        <taxon>Necator</taxon>
    </lineage>
</organism>
<sequence>MSTGGRLFRCSGLILSRPGAVHDSISYFGRENLWNDLSVFPQMVRRQVDMAVEEIRVEVSMQWLFPSGSGEQSSSSCDWRSLDRHSGYFSPPLRLQPALLLFSL</sequence>
<protein>
    <submittedName>
        <fullName evidence="1">Uncharacterized protein</fullName>
    </submittedName>
</protein>
<reference evidence="1 2" key="1">
    <citation type="submission" date="2023-08" db="EMBL/GenBank/DDBJ databases">
        <title>A Necator americanus chromosomal reference genome.</title>
        <authorList>
            <person name="Ilik V."/>
            <person name="Petrzelkova K.J."/>
            <person name="Pardy F."/>
            <person name="Fuh T."/>
            <person name="Niatou-Singa F.S."/>
            <person name="Gouil Q."/>
            <person name="Baker L."/>
            <person name="Ritchie M.E."/>
            <person name="Jex A.R."/>
            <person name="Gazzola D."/>
            <person name="Li H."/>
            <person name="Toshio Fujiwara R."/>
            <person name="Zhan B."/>
            <person name="Aroian R.V."/>
            <person name="Pafco B."/>
            <person name="Schwarz E.M."/>
        </authorList>
    </citation>
    <scope>NUCLEOTIDE SEQUENCE [LARGE SCALE GENOMIC DNA]</scope>
    <source>
        <strain evidence="1 2">Aroian</strain>
        <tissue evidence="1">Whole animal</tissue>
    </source>
</reference>
<comment type="caution">
    <text evidence="1">The sequence shown here is derived from an EMBL/GenBank/DDBJ whole genome shotgun (WGS) entry which is preliminary data.</text>
</comment>